<dbReference type="PROSITE" id="PS00135">
    <property type="entry name" value="TRYPSIN_SER"/>
    <property type="match status" value="1"/>
</dbReference>
<keyword evidence="3 7" id="KW-0378">Hydrolase</keyword>
<dbReference type="SMART" id="SM00020">
    <property type="entry name" value="Tryp_SPc"/>
    <property type="match status" value="1"/>
</dbReference>
<reference evidence="9 10" key="1">
    <citation type="journal article" date="2014" name="Nat. Genet.">
        <title>Whole-genome sequence of a flatfish provides insights into ZW sex chromosome evolution and adaptation to a benthic lifestyle.</title>
        <authorList>
            <person name="Chen S."/>
            <person name="Zhang G."/>
            <person name="Shao C."/>
            <person name="Huang Q."/>
            <person name="Liu G."/>
            <person name="Zhang P."/>
            <person name="Song W."/>
            <person name="An N."/>
            <person name="Chalopin D."/>
            <person name="Volff J.N."/>
            <person name="Hong Y."/>
            <person name="Li Q."/>
            <person name="Sha Z."/>
            <person name="Zhou H."/>
            <person name="Xie M."/>
            <person name="Yu Q."/>
            <person name="Liu Y."/>
            <person name="Xiang H."/>
            <person name="Wang N."/>
            <person name="Wu K."/>
            <person name="Yang C."/>
            <person name="Zhou Q."/>
            <person name="Liao X."/>
            <person name="Yang L."/>
            <person name="Hu Q."/>
            <person name="Zhang J."/>
            <person name="Meng L."/>
            <person name="Jin L."/>
            <person name="Tian Y."/>
            <person name="Lian J."/>
            <person name="Yang J."/>
            <person name="Miao G."/>
            <person name="Liu S."/>
            <person name="Liang Z."/>
            <person name="Yan F."/>
            <person name="Li Y."/>
            <person name="Sun B."/>
            <person name="Zhang H."/>
            <person name="Zhang J."/>
            <person name="Zhu Y."/>
            <person name="Du M."/>
            <person name="Zhao Y."/>
            <person name="Schartl M."/>
            <person name="Tang Q."/>
            <person name="Wang J."/>
        </authorList>
    </citation>
    <scope>NUCLEOTIDE SEQUENCE</scope>
</reference>
<proteinExistence type="predicted"/>
<evidence type="ECO:0000256" key="2">
    <source>
        <dbReference type="ARBA" id="ARBA00022729"/>
    </source>
</evidence>
<dbReference type="PROSITE" id="PS00134">
    <property type="entry name" value="TRYPSIN_HIS"/>
    <property type="match status" value="1"/>
</dbReference>
<evidence type="ECO:0000256" key="1">
    <source>
        <dbReference type="ARBA" id="ARBA00022670"/>
    </source>
</evidence>
<dbReference type="PROSITE" id="PS50240">
    <property type="entry name" value="TRYPSIN_DOM"/>
    <property type="match status" value="1"/>
</dbReference>
<evidence type="ECO:0000259" key="8">
    <source>
        <dbReference type="PROSITE" id="PS50240"/>
    </source>
</evidence>
<dbReference type="InterPro" id="IPR033116">
    <property type="entry name" value="TRYPSIN_SER"/>
</dbReference>
<keyword evidence="10" id="KW-1185">Reference proteome</keyword>
<dbReference type="Gene3D" id="2.40.10.10">
    <property type="entry name" value="Trypsin-like serine proteases"/>
    <property type="match status" value="1"/>
</dbReference>
<protein>
    <recommendedName>
        <fullName evidence="8">Peptidase S1 domain-containing protein</fullName>
    </recommendedName>
</protein>
<dbReference type="InterPro" id="IPR018114">
    <property type="entry name" value="TRYPSIN_HIS"/>
</dbReference>
<organism evidence="9 10">
    <name type="scientific">Cynoglossus semilaevis</name>
    <name type="common">Tongue sole</name>
    <dbReference type="NCBI Taxonomy" id="244447"/>
    <lineage>
        <taxon>Eukaryota</taxon>
        <taxon>Metazoa</taxon>
        <taxon>Chordata</taxon>
        <taxon>Craniata</taxon>
        <taxon>Vertebrata</taxon>
        <taxon>Euteleostomi</taxon>
        <taxon>Actinopterygii</taxon>
        <taxon>Neopterygii</taxon>
        <taxon>Teleostei</taxon>
        <taxon>Neoteleostei</taxon>
        <taxon>Acanthomorphata</taxon>
        <taxon>Carangaria</taxon>
        <taxon>Pleuronectiformes</taxon>
        <taxon>Pleuronectoidei</taxon>
        <taxon>Cynoglossidae</taxon>
        <taxon>Cynoglossinae</taxon>
        <taxon>Cynoglossus</taxon>
    </lineage>
</organism>
<dbReference type="InterPro" id="IPR001254">
    <property type="entry name" value="Trypsin_dom"/>
</dbReference>
<dbReference type="GO" id="GO:0006508">
    <property type="term" value="P:proteolysis"/>
    <property type="evidence" value="ECO:0007669"/>
    <property type="project" value="UniProtKB-KW"/>
</dbReference>
<dbReference type="OMA" id="TWISSQV"/>
<dbReference type="InterPro" id="IPR009003">
    <property type="entry name" value="Peptidase_S1_PA"/>
</dbReference>
<evidence type="ECO:0000256" key="7">
    <source>
        <dbReference type="RuleBase" id="RU363034"/>
    </source>
</evidence>
<accession>A0A3P8VL98</accession>
<keyword evidence="6" id="KW-0325">Glycoprotein</keyword>
<keyword evidence="5" id="KW-1015">Disulfide bond</keyword>
<evidence type="ECO:0000313" key="10">
    <source>
        <dbReference type="Proteomes" id="UP000265120"/>
    </source>
</evidence>
<dbReference type="AlphaFoldDB" id="A0A3P8VL98"/>
<keyword evidence="2" id="KW-0732">Signal</keyword>
<dbReference type="Ensembl" id="ENSCSET00000015243.1">
    <property type="protein sequence ID" value="ENSCSEP00000015064.1"/>
    <property type="gene ID" value="ENSCSEG00000009085.1"/>
</dbReference>
<dbReference type="InterPro" id="IPR043504">
    <property type="entry name" value="Peptidase_S1_PA_chymotrypsin"/>
</dbReference>
<dbReference type="InterPro" id="IPR001314">
    <property type="entry name" value="Peptidase_S1A"/>
</dbReference>
<dbReference type="Pfam" id="PF00089">
    <property type="entry name" value="Trypsin"/>
    <property type="match status" value="1"/>
</dbReference>
<evidence type="ECO:0000256" key="6">
    <source>
        <dbReference type="ARBA" id="ARBA00023180"/>
    </source>
</evidence>
<dbReference type="PRINTS" id="PR00722">
    <property type="entry name" value="CHYMOTRYPSIN"/>
</dbReference>
<evidence type="ECO:0000256" key="3">
    <source>
        <dbReference type="ARBA" id="ARBA00022801"/>
    </source>
</evidence>
<reference evidence="9" key="3">
    <citation type="submission" date="2025-09" db="UniProtKB">
        <authorList>
            <consortium name="Ensembl"/>
        </authorList>
    </citation>
    <scope>IDENTIFICATION</scope>
</reference>
<evidence type="ECO:0000313" key="9">
    <source>
        <dbReference type="Ensembl" id="ENSCSEP00000015064.1"/>
    </source>
</evidence>
<evidence type="ECO:0000256" key="4">
    <source>
        <dbReference type="ARBA" id="ARBA00022825"/>
    </source>
</evidence>
<dbReference type="InParanoid" id="A0A3P8VL98"/>
<keyword evidence="1 7" id="KW-0645">Protease</keyword>
<dbReference type="Proteomes" id="UP000265120">
    <property type="component" value="Chromosome 17"/>
</dbReference>
<reference evidence="9" key="2">
    <citation type="submission" date="2025-08" db="UniProtKB">
        <authorList>
            <consortium name="Ensembl"/>
        </authorList>
    </citation>
    <scope>IDENTIFICATION</scope>
</reference>
<dbReference type="SUPFAM" id="SSF50494">
    <property type="entry name" value="Trypsin-like serine proteases"/>
    <property type="match status" value="1"/>
</dbReference>
<name>A0A3P8VL98_CYNSE</name>
<dbReference type="CDD" id="cd00190">
    <property type="entry name" value="Tryp_SPc"/>
    <property type="match status" value="1"/>
</dbReference>
<feature type="domain" description="Peptidase S1" evidence="8">
    <location>
        <begin position="20"/>
        <end position="260"/>
    </location>
</feature>
<keyword evidence="4 7" id="KW-0720">Serine protease</keyword>
<dbReference type="GeneTree" id="ENSGT00940000163009"/>
<dbReference type="GO" id="GO:0004252">
    <property type="term" value="F:serine-type endopeptidase activity"/>
    <property type="evidence" value="ECO:0007669"/>
    <property type="project" value="InterPro"/>
</dbReference>
<dbReference type="FunFam" id="2.40.10.10:FF:000024">
    <property type="entry name" value="Serine protease 53"/>
    <property type="match status" value="1"/>
</dbReference>
<sequence>SAWTSCETVFCGTAPLNNKIVGGEDASAGMWPWQVSLHQSGSHVCGGSLINNRWILTAAHCFEDLIARSNYIHESGTFDWVVYLGRESQQGLNLNEVSRGLEEVIKHPDYDKNSKDNDICLLKLSSTVDFTNYIRPVCLAAPGSSFTGGTSCWVTGWGNIRSGVPLTFPGRLQEVNIPIVSTSQCSDTYTLTANMICAGVPEGGKDSCQGDSGGPLVSKTGATWVQAGVVSFGRLCAVPNTPGVYARVSSYQSWINSHVTTNRPGYVTFQGSGVGSDGGTNAAVQSSTLSLTCLNRFTSNDFVSYCDRCLTLFRQKCH</sequence>
<dbReference type="STRING" id="244447.ENSCSEP00000015064"/>
<dbReference type="PANTHER" id="PTHR24253">
    <property type="entry name" value="TRANSMEMBRANE PROTEASE SERINE"/>
    <property type="match status" value="1"/>
</dbReference>
<evidence type="ECO:0000256" key="5">
    <source>
        <dbReference type="ARBA" id="ARBA00023157"/>
    </source>
</evidence>
<dbReference type="PANTHER" id="PTHR24253:SF144">
    <property type="entry name" value="CHYMOTRYPSIN-LIKE PROTEASE CTRL-1-RELATED"/>
    <property type="match status" value="1"/>
</dbReference>